<dbReference type="PANTHER" id="PTHR19849">
    <property type="entry name" value="PHOSPHOLIPASE A-2-ACTIVATING PROTEIN"/>
    <property type="match status" value="1"/>
</dbReference>
<dbReference type="GO" id="GO:0043130">
    <property type="term" value="F:ubiquitin binding"/>
    <property type="evidence" value="ECO:0007669"/>
    <property type="project" value="TreeGrafter"/>
</dbReference>
<dbReference type="PROSITE" id="PS00678">
    <property type="entry name" value="WD_REPEATS_1"/>
    <property type="match status" value="2"/>
</dbReference>
<dbReference type="InterPro" id="IPR036322">
    <property type="entry name" value="WD40_repeat_dom_sf"/>
</dbReference>
<dbReference type="PANTHER" id="PTHR19849:SF1">
    <property type="entry name" value="F-BOX_WD REPEAT-CONTAINING PROTEIN 7"/>
    <property type="match status" value="1"/>
</dbReference>
<dbReference type="PRINTS" id="PR00320">
    <property type="entry name" value="GPROTEINBRPT"/>
</dbReference>
<feature type="transmembrane region" description="Helical" evidence="4">
    <location>
        <begin position="12"/>
        <end position="34"/>
    </location>
</feature>
<dbReference type="Gene3D" id="2.130.10.10">
    <property type="entry name" value="YVTN repeat-like/Quinoprotein amine dehydrogenase"/>
    <property type="match status" value="1"/>
</dbReference>
<dbReference type="InterPro" id="IPR001680">
    <property type="entry name" value="WD40_rpt"/>
</dbReference>
<keyword evidence="4" id="KW-0812">Transmembrane</keyword>
<dbReference type="SUPFAM" id="SSF50978">
    <property type="entry name" value="WD40 repeat-like"/>
    <property type="match status" value="1"/>
</dbReference>
<organism evidence="6 7">
    <name type="scientific">Muraenolepis orangiensis</name>
    <name type="common">Patagonian moray cod</name>
    <dbReference type="NCBI Taxonomy" id="630683"/>
    <lineage>
        <taxon>Eukaryota</taxon>
        <taxon>Metazoa</taxon>
        <taxon>Chordata</taxon>
        <taxon>Craniata</taxon>
        <taxon>Vertebrata</taxon>
        <taxon>Euteleostomi</taxon>
        <taxon>Actinopterygii</taxon>
        <taxon>Neopterygii</taxon>
        <taxon>Teleostei</taxon>
        <taxon>Neoteleostei</taxon>
        <taxon>Acanthomorphata</taxon>
        <taxon>Zeiogadaria</taxon>
        <taxon>Gadariae</taxon>
        <taxon>Gadiformes</taxon>
        <taxon>Muraenolepidoidei</taxon>
        <taxon>Muraenolepididae</taxon>
        <taxon>Muraenolepis</taxon>
    </lineage>
</organism>
<dbReference type="Gene3D" id="1.20.1280.50">
    <property type="match status" value="1"/>
</dbReference>
<feature type="domain" description="F-box" evidence="5">
    <location>
        <begin position="25"/>
        <end position="63"/>
    </location>
</feature>
<keyword evidence="4" id="KW-1133">Transmembrane helix</keyword>
<feature type="repeat" description="WD" evidence="3">
    <location>
        <begin position="234"/>
        <end position="273"/>
    </location>
</feature>
<keyword evidence="1 3" id="KW-0853">WD repeat</keyword>
<dbReference type="EMBL" id="JANIIK010000499">
    <property type="protein sequence ID" value="KAJ3583237.1"/>
    <property type="molecule type" value="Genomic_DNA"/>
</dbReference>
<name>A0A9Q0D7Q6_9TELE</name>
<feature type="repeat" description="WD" evidence="3">
    <location>
        <begin position="128"/>
        <end position="153"/>
    </location>
</feature>
<dbReference type="Pfam" id="PF00400">
    <property type="entry name" value="WD40"/>
    <property type="match status" value="5"/>
</dbReference>
<keyword evidence="2" id="KW-0677">Repeat</keyword>
<dbReference type="SMART" id="SM00320">
    <property type="entry name" value="WD40"/>
    <property type="match status" value="5"/>
</dbReference>
<dbReference type="SUPFAM" id="SSF81383">
    <property type="entry name" value="F-box domain"/>
    <property type="match status" value="1"/>
</dbReference>
<feature type="repeat" description="WD" evidence="3">
    <location>
        <begin position="154"/>
        <end position="193"/>
    </location>
</feature>
<dbReference type="Gene3D" id="3.30.70.1820">
    <property type="entry name" value="L1 transposable element, RRM domain"/>
    <property type="match status" value="1"/>
</dbReference>
<dbReference type="Proteomes" id="UP001148018">
    <property type="component" value="Unassembled WGS sequence"/>
</dbReference>
<proteinExistence type="predicted"/>
<evidence type="ECO:0000313" key="6">
    <source>
        <dbReference type="EMBL" id="KAJ3583237.1"/>
    </source>
</evidence>
<accession>A0A9Q0D7Q6</accession>
<evidence type="ECO:0000256" key="1">
    <source>
        <dbReference type="ARBA" id="ARBA00022574"/>
    </source>
</evidence>
<evidence type="ECO:0000256" key="2">
    <source>
        <dbReference type="ARBA" id="ARBA00022737"/>
    </source>
</evidence>
<dbReference type="CDD" id="cd00200">
    <property type="entry name" value="WD40"/>
    <property type="match status" value="1"/>
</dbReference>
<evidence type="ECO:0000313" key="7">
    <source>
        <dbReference type="Proteomes" id="UP001148018"/>
    </source>
</evidence>
<keyword evidence="7" id="KW-1185">Reference proteome</keyword>
<evidence type="ECO:0000259" key="5">
    <source>
        <dbReference type="Pfam" id="PF12937"/>
    </source>
</evidence>
<gene>
    <name evidence="6" type="ORF">NHX12_034155</name>
</gene>
<dbReference type="InterPro" id="IPR015943">
    <property type="entry name" value="WD40/YVTN_repeat-like_dom_sf"/>
</dbReference>
<keyword evidence="4" id="KW-0472">Membrane</keyword>
<dbReference type="GO" id="GO:0005634">
    <property type="term" value="C:nucleus"/>
    <property type="evidence" value="ECO:0007669"/>
    <property type="project" value="TreeGrafter"/>
</dbReference>
<dbReference type="OrthoDB" id="10059413at2759"/>
<dbReference type="PROSITE" id="PS50082">
    <property type="entry name" value="WD_REPEATS_2"/>
    <property type="match status" value="4"/>
</dbReference>
<sequence length="468" mass="53571">MVSHLGRHHQLFNNVGHFLLSVVQLALYVLSFLLPKDLLQAAQTCRYWRILAEDNLLWREKCRQVGIDEPLQLKRRKAPKPGFTHSPWKSAYIRQHRIDTNWRRGDLKSPKVLKGHDDHVITCLQFCGHRIVSGSDDNTLKVWSAVTGKCLRTLVGHTGGVWSSQMRDNIIVSGSTDRTLKVWDAATGECIHTLYGHTSTVRCMHLHDNRVVSGSRDATLRVWDIETGQCLHVLMGHVAAVRCVQYDGRRVVSGAYDFMVKVWDPETETCLHTLQGHTNRVYSLQVSLIAAAGLNCCWSLLMLLLPKRVWFNDVWIIGLPESIEGPRPTAFYSEVLVKMFGDQVLQTPPELDRAHRTLAAKPRQGDKPRPVIVCFHRHQTKELVIREARKRRNDLTYQDSPIRIYEDYCPEVQEQRAAYRDVMAKVYNLGLRPALLYPAKLQITDKEGNKKRFSSAEEAVAYVRSWPA</sequence>
<dbReference type="InterPro" id="IPR020472">
    <property type="entry name" value="WD40_PAC1"/>
</dbReference>
<feature type="repeat" description="WD" evidence="3">
    <location>
        <begin position="194"/>
        <end position="233"/>
    </location>
</feature>
<dbReference type="AlphaFoldDB" id="A0A9Q0D7Q6"/>
<dbReference type="Pfam" id="PF12937">
    <property type="entry name" value="F-box-like"/>
    <property type="match status" value="1"/>
</dbReference>
<evidence type="ECO:0000256" key="3">
    <source>
        <dbReference type="PROSITE-ProRule" id="PRU00221"/>
    </source>
</evidence>
<dbReference type="InterPro" id="IPR019775">
    <property type="entry name" value="WD40_repeat_CS"/>
</dbReference>
<comment type="caution">
    <text evidence="6">The sequence shown here is derived from an EMBL/GenBank/DDBJ whole genome shotgun (WGS) entry which is preliminary data.</text>
</comment>
<dbReference type="GO" id="GO:0043161">
    <property type="term" value="P:proteasome-mediated ubiquitin-dependent protein catabolic process"/>
    <property type="evidence" value="ECO:0007669"/>
    <property type="project" value="TreeGrafter"/>
</dbReference>
<dbReference type="InterPro" id="IPR001810">
    <property type="entry name" value="F-box_dom"/>
</dbReference>
<dbReference type="PROSITE" id="PS50294">
    <property type="entry name" value="WD_REPEATS_REGION"/>
    <property type="match status" value="3"/>
</dbReference>
<dbReference type="GO" id="GO:0010992">
    <property type="term" value="P:ubiquitin recycling"/>
    <property type="evidence" value="ECO:0007669"/>
    <property type="project" value="TreeGrafter"/>
</dbReference>
<protein>
    <recommendedName>
        <fullName evidence="5">F-box domain-containing protein</fullName>
    </recommendedName>
</protein>
<dbReference type="GO" id="GO:0005737">
    <property type="term" value="C:cytoplasm"/>
    <property type="evidence" value="ECO:0007669"/>
    <property type="project" value="TreeGrafter"/>
</dbReference>
<evidence type="ECO:0000256" key="4">
    <source>
        <dbReference type="SAM" id="Phobius"/>
    </source>
</evidence>
<reference evidence="6" key="1">
    <citation type="submission" date="2022-07" db="EMBL/GenBank/DDBJ databases">
        <title>Chromosome-level genome of Muraenolepis orangiensis.</title>
        <authorList>
            <person name="Kim J."/>
        </authorList>
    </citation>
    <scope>NUCLEOTIDE SEQUENCE</scope>
    <source>
        <strain evidence="6">KU_S4_2022</strain>
        <tissue evidence="6">Muscle</tissue>
    </source>
</reference>
<dbReference type="InterPro" id="IPR036047">
    <property type="entry name" value="F-box-like_dom_sf"/>
</dbReference>